<reference evidence="2" key="1">
    <citation type="submission" date="2021-03" db="EMBL/GenBank/DDBJ databases">
        <authorList>
            <person name="Li Z."/>
            <person name="Yang C."/>
        </authorList>
    </citation>
    <scope>NUCLEOTIDE SEQUENCE</scope>
    <source>
        <strain evidence="2">Dzin_1.0</strain>
        <tissue evidence="2">Leaf</tissue>
    </source>
</reference>
<dbReference type="AlphaFoldDB" id="A0A9D5CCI3"/>
<gene>
    <name evidence="2" type="ORF">J5N97_023301</name>
</gene>
<dbReference type="EMBL" id="JAGGNH010000006">
    <property type="protein sequence ID" value="KAJ0970424.1"/>
    <property type="molecule type" value="Genomic_DNA"/>
</dbReference>
<keyword evidence="3" id="KW-1185">Reference proteome</keyword>
<feature type="region of interest" description="Disordered" evidence="1">
    <location>
        <begin position="23"/>
        <end position="45"/>
    </location>
</feature>
<sequence length="73" mass="8131">MSLRMPHRRRRASSPEADLSLVPFRSLSRAASPPETSNLTGGLDWWPRSLGEDLGAKSRISQSQWQLSGVQLN</sequence>
<comment type="caution">
    <text evidence="2">The sequence shown here is derived from an EMBL/GenBank/DDBJ whole genome shotgun (WGS) entry which is preliminary data.</text>
</comment>
<evidence type="ECO:0000313" key="3">
    <source>
        <dbReference type="Proteomes" id="UP001085076"/>
    </source>
</evidence>
<evidence type="ECO:0000256" key="1">
    <source>
        <dbReference type="SAM" id="MobiDB-lite"/>
    </source>
</evidence>
<reference evidence="2" key="2">
    <citation type="journal article" date="2022" name="Hortic Res">
        <title>The genome of Dioscorea zingiberensis sheds light on the biosynthesis, origin and evolution of the medicinally important diosgenin saponins.</title>
        <authorList>
            <person name="Li Y."/>
            <person name="Tan C."/>
            <person name="Li Z."/>
            <person name="Guo J."/>
            <person name="Li S."/>
            <person name="Chen X."/>
            <person name="Wang C."/>
            <person name="Dai X."/>
            <person name="Yang H."/>
            <person name="Song W."/>
            <person name="Hou L."/>
            <person name="Xu J."/>
            <person name="Tong Z."/>
            <person name="Xu A."/>
            <person name="Yuan X."/>
            <person name="Wang W."/>
            <person name="Yang Q."/>
            <person name="Chen L."/>
            <person name="Sun Z."/>
            <person name="Wang K."/>
            <person name="Pan B."/>
            <person name="Chen J."/>
            <person name="Bao Y."/>
            <person name="Liu F."/>
            <person name="Qi X."/>
            <person name="Gang D.R."/>
            <person name="Wen J."/>
            <person name="Li J."/>
        </authorList>
    </citation>
    <scope>NUCLEOTIDE SEQUENCE</scope>
    <source>
        <strain evidence="2">Dzin_1.0</strain>
    </source>
</reference>
<dbReference type="Proteomes" id="UP001085076">
    <property type="component" value="Miscellaneous, Linkage group lg06"/>
</dbReference>
<evidence type="ECO:0000313" key="2">
    <source>
        <dbReference type="EMBL" id="KAJ0970424.1"/>
    </source>
</evidence>
<protein>
    <submittedName>
        <fullName evidence="2">Uncharacterized protein</fullName>
    </submittedName>
</protein>
<proteinExistence type="predicted"/>
<organism evidence="2 3">
    <name type="scientific">Dioscorea zingiberensis</name>
    <dbReference type="NCBI Taxonomy" id="325984"/>
    <lineage>
        <taxon>Eukaryota</taxon>
        <taxon>Viridiplantae</taxon>
        <taxon>Streptophyta</taxon>
        <taxon>Embryophyta</taxon>
        <taxon>Tracheophyta</taxon>
        <taxon>Spermatophyta</taxon>
        <taxon>Magnoliopsida</taxon>
        <taxon>Liliopsida</taxon>
        <taxon>Dioscoreales</taxon>
        <taxon>Dioscoreaceae</taxon>
        <taxon>Dioscorea</taxon>
    </lineage>
</organism>
<accession>A0A9D5CCI3</accession>
<name>A0A9D5CCI3_9LILI</name>